<accession>A0ABW1AAK3</accession>
<reference evidence="3" key="1">
    <citation type="journal article" date="2019" name="Int. J. Syst. Evol. Microbiol.">
        <title>The Global Catalogue of Microorganisms (GCM) 10K type strain sequencing project: providing services to taxonomists for standard genome sequencing and annotation.</title>
        <authorList>
            <consortium name="The Broad Institute Genomics Platform"/>
            <consortium name="The Broad Institute Genome Sequencing Center for Infectious Disease"/>
            <person name="Wu L."/>
            <person name="Ma J."/>
        </authorList>
    </citation>
    <scope>NUCLEOTIDE SEQUENCE [LARGE SCALE GENOMIC DNA]</scope>
    <source>
        <strain evidence="3">KCTC 42087</strain>
    </source>
</reference>
<dbReference type="RefSeq" id="WP_378287508.1">
    <property type="nucleotide sequence ID" value="NZ_JBHSON010000072.1"/>
</dbReference>
<protein>
    <submittedName>
        <fullName evidence="2">Uncharacterized protein</fullName>
    </submittedName>
</protein>
<evidence type="ECO:0000313" key="3">
    <source>
        <dbReference type="Proteomes" id="UP001596074"/>
    </source>
</evidence>
<evidence type="ECO:0000256" key="1">
    <source>
        <dbReference type="SAM" id="MobiDB-lite"/>
    </source>
</evidence>
<feature type="compositionally biased region" description="Low complexity" evidence="1">
    <location>
        <begin position="95"/>
        <end position="106"/>
    </location>
</feature>
<name>A0ABW1AAK3_9ACTN</name>
<feature type="region of interest" description="Disordered" evidence="1">
    <location>
        <begin position="95"/>
        <end position="118"/>
    </location>
</feature>
<dbReference type="Proteomes" id="UP001596074">
    <property type="component" value="Unassembled WGS sequence"/>
</dbReference>
<keyword evidence="3" id="KW-1185">Reference proteome</keyword>
<organism evidence="2 3">
    <name type="scientific">Actinomadura rugatobispora</name>
    <dbReference type="NCBI Taxonomy" id="1994"/>
    <lineage>
        <taxon>Bacteria</taxon>
        <taxon>Bacillati</taxon>
        <taxon>Actinomycetota</taxon>
        <taxon>Actinomycetes</taxon>
        <taxon>Streptosporangiales</taxon>
        <taxon>Thermomonosporaceae</taxon>
        <taxon>Actinomadura</taxon>
    </lineage>
</organism>
<sequence>MIAGELGLLDSTTVTALLNPLVLASVLVQRAGVTGFTVLTEPFGQRVKDITAFQETDRPLPTIVLTHPMQNITEAEPDQRAAELADATGRLLAGPRRGARAPIGPAEVCPRASSSARS</sequence>
<proteinExistence type="predicted"/>
<gene>
    <name evidence="2" type="ORF">ACFPZN_38680</name>
</gene>
<comment type="caution">
    <text evidence="2">The sequence shown here is derived from an EMBL/GenBank/DDBJ whole genome shotgun (WGS) entry which is preliminary data.</text>
</comment>
<dbReference type="EMBL" id="JBHSON010000072">
    <property type="protein sequence ID" value="MFC5751577.1"/>
    <property type="molecule type" value="Genomic_DNA"/>
</dbReference>
<evidence type="ECO:0000313" key="2">
    <source>
        <dbReference type="EMBL" id="MFC5751577.1"/>
    </source>
</evidence>